<dbReference type="InterPro" id="IPR011990">
    <property type="entry name" value="TPR-like_helical_dom_sf"/>
</dbReference>
<organism evidence="3 4">
    <name type="scientific">[Torrubiella] hemipterigena</name>
    <dbReference type="NCBI Taxonomy" id="1531966"/>
    <lineage>
        <taxon>Eukaryota</taxon>
        <taxon>Fungi</taxon>
        <taxon>Dikarya</taxon>
        <taxon>Ascomycota</taxon>
        <taxon>Pezizomycotina</taxon>
        <taxon>Sordariomycetes</taxon>
        <taxon>Hypocreomycetidae</taxon>
        <taxon>Hypocreales</taxon>
        <taxon>Clavicipitaceae</taxon>
        <taxon>Clavicipitaceae incertae sedis</taxon>
        <taxon>'Torrubiella' clade</taxon>
    </lineage>
</organism>
<dbReference type="OrthoDB" id="10050400at2759"/>
<evidence type="ECO:0000313" key="3">
    <source>
        <dbReference type="EMBL" id="CEJ82540.1"/>
    </source>
</evidence>
<dbReference type="InterPro" id="IPR040201">
    <property type="entry name" value="Mrg3-like"/>
</dbReference>
<dbReference type="EMBL" id="CDHN01000001">
    <property type="protein sequence ID" value="CEJ82540.1"/>
    <property type="molecule type" value="Genomic_DNA"/>
</dbReference>
<dbReference type="Gene3D" id="1.25.40.10">
    <property type="entry name" value="Tetratricopeptide repeat domain"/>
    <property type="match status" value="1"/>
</dbReference>
<dbReference type="STRING" id="1531966.A0A0A1T8N1"/>
<protein>
    <recommendedName>
        <fullName evidence="5">TPR domain-containing protein</fullName>
    </recommendedName>
</protein>
<sequence length="519" mass="57286">MTLSAIASLRPLAHTQCIRQAATGALSLHLRSRTGSMHIEAIVRIHPQQARYQSNSVAKPPEKKTHDAPKVTFRQFAGRALGAGLRNMAVALSPSGIKRAYQEAPAVTAMSVIMLLLTLGISVVAVKWYMQAFYNPEFSKFPEPVANTLRRAIYHTNIKPDPELALKYYKKAMQQCAELGLDPFSDEVLGIRIQVSFWLQKIGSHRAAVDVLESILTDCKKWVSIMDLSVKEGKVTADGRYSADEQAKLTNEAAASTADLNNKQATEKTTTATTKDEPEQEPENLWRKRQRLLAKAVGTSVKLGELYSSDHVLEAEKSEPHLVWAVETALSEFKRRKTDGIRPGEQDWLSAEELGGSMESLGRDYERKSQFHLAIPLFFQALRLCKDPCHRVVIMNNLAASFAQYPADNDSSAARLSESLQHLTDSAMPQTRKDCLEAGENWAKNALAHSKDVKGDERTPECDAGCAVALCNWADVAAMMGKRAVAKTKYLECIEMSSKIGFGQGIEQAREGLARLGEA</sequence>
<reference evidence="3 4" key="1">
    <citation type="journal article" date="2015" name="Genome Announc.">
        <title>Draft Genome Sequence and Gene Annotation of the Entomopathogenic Fungus Verticillium hemipterigenum.</title>
        <authorList>
            <person name="Horn F."/>
            <person name="Habel A."/>
            <person name="Scharf D.H."/>
            <person name="Dworschak J."/>
            <person name="Brakhage A.A."/>
            <person name="Guthke R."/>
            <person name="Hertweck C."/>
            <person name="Linde J."/>
        </authorList>
    </citation>
    <scope>NUCLEOTIDE SEQUENCE [LARGE SCALE GENOMIC DNA]</scope>
</reference>
<feature type="region of interest" description="Disordered" evidence="1">
    <location>
        <begin position="253"/>
        <end position="287"/>
    </location>
</feature>
<dbReference type="HOGENOM" id="CLU_027223_0_0_1"/>
<gene>
    <name evidence="3" type="ORF">VHEMI02599</name>
</gene>
<dbReference type="GO" id="GO:0051787">
    <property type="term" value="F:misfolded protein binding"/>
    <property type="evidence" value="ECO:0007669"/>
    <property type="project" value="TreeGrafter"/>
</dbReference>
<proteinExistence type="predicted"/>
<keyword evidence="2" id="KW-0812">Transmembrane</keyword>
<dbReference type="Proteomes" id="UP000039046">
    <property type="component" value="Unassembled WGS sequence"/>
</dbReference>
<dbReference type="CDD" id="cd24145">
    <property type="entry name" value="Mgr3-like"/>
    <property type="match status" value="1"/>
</dbReference>
<dbReference type="GO" id="GO:0031942">
    <property type="term" value="C:i-AAA complex"/>
    <property type="evidence" value="ECO:0007669"/>
    <property type="project" value="TreeGrafter"/>
</dbReference>
<dbReference type="PANTHER" id="PTHR28142:SF1">
    <property type="entry name" value="MITOCHONDRIAL INNER MEMBRANE I-AAA PROTEASE SUPERCOMPLEX SUBUNIT MGR3-RELATED"/>
    <property type="match status" value="1"/>
</dbReference>
<evidence type="ECO:0000313" key="4">
    <source>
        <dbReference type="Proteomes" id="UP000039046"/>
    </source>
</evidence>
<name>A0A0A1T8N1_9HYPO</name>
<dbReference type="PANTHER" id="PTHR28142">
    <property type="entry name" value="MITOCHONDRIAL INNER MEMBRANE I-AAA PROTEASE SUPERCOMPLEX SUBUNIT MGR3-RELATED"/>
    <property type="match status" value="1"/>
</dbReference>
<accession>A0A0A1T8N1</accession>
<keyword evidence="2" id="KW-0472">Membrane</keyword>
<feature type="transmembrane region" description="Helical" evidence="2">
    <location>
        <begin position="107"/>
        <end position="130"/>
    </location>
</feature>
<dbReference type="GO" id="GO:0006515">
    <property type="term" value="P:protein quality control for misfolded or incompletely synthesized proteins"/>
    <property type="evidence" value="ECO:0007669"/>
    <property type="project" value="TreeGrafter"/>
</dbReference>
<dbReference type="AlphaFoldDB" id="A0A0A1T8N1"/>
<evidence type="ECO:0008006" key="5">
    <source>
        <dbReference type="Google" id="ProtNLM"/>
    </source>
</evidence>
<keyword evidence="2" id="KW-1133">Transmembrane helix</keyword>
<evidence type="ECO:0000256" key="2">
    <source>
        <dbReference type="SAM" id="Phobius"/>
    </source>
</evidence>
<evidence type="ECO:0000256" key="1">
    <source>
        <dbReference type="SAM" id="MobiDB-lite"/>
    </source>
</evidence>
<keyword evidence="4" id="KW-1185">Reference proteome</keyword>